<dbReference type="Proteomes" id="UP000186132">
    <property type="component" value="Unassembled WGS sequence"/>
</dbReference>
<evidence type="ECO:0000313" key="1">
    <source>
        <dbReference type="EMBL" id="SHG48403.1"/>
    </source>
</evidence>
<keyword evidence="2" id="KW-1185">Reference proteome</keyword>
<dbReference type="EMBL" id="FQVU01000003">
    <property type="protein sequence ID" value="SHG48403.1"/>
    <property type="molecule type" value="Genomic_DNA"/>
</dbReference>
<accession>A0A1M5K8A6</accession>
<gene>
    <name evidence="1" type="ORF">SAMN05443575_2068</name>
</gene>
<organism evidence="1 2">
    <name type="scientific">Jatrophihabitans endophyticus</name>
    <dbReference type="NCBI Taxonomy" id="1206085"/>
    <lineage>
        <taxon>Bacteria</taxon>
        <taxon>Bacillati</taxon>
        <taxon>Actinomycetota</taxon>
        <taxon>Actinomycetes</taxon>
        <taxon>Jatrophihabitantales</taxon>
        <taxon>Jatrophihabitantaceae</taxon>
        <taxon>Jatrophihabitans</taxon>
    </lineage>
</organism>
<proteinExistence type="predicted"/>
<dbReference type="RefSeq" id="WP_159440860.1">
    <property type="nucleotide sequence ID" value="NZ_FQVU01000003.1"/>
</dbReference>
<evidence type="ECO:0000313" key="2">
    <source>
        <dbReference type="Proteomes" id="UP000186132"/>
    </source>
</evidence>
<reference evidence="1 2" key="1">
    <citation type="submission" date="2016-11" db="EMBL/GenBank/DDBJ databases">
        <authorList>
            <person name="Jaros S."/>
            <person name="Januszkiewicz K."/>
            <person name="Wedrychowicz H."/>
        </authorList>
    </citation>
    <scope>NUCLEOTIDE SEQUENCE [LARGE SCALE GENOMIC DNA]</scope>
    <source>
        <strain evidence="1 2">DSM 45627</strain>
    </source>
</reference>
<sequence length="54" mass="5984">MSKRDRALEQLTSEFPGISARVIVAMFLGYLQRTDTLADAVAATRERILDACLV</sequence>
<protein>
    <submittedName>
        <fullName evidence="1">Uncharacterized protein</fullName>
    </submittedName>
</protein>
<dbReference type="AlphaFoldDB" id="A0A1M5K8A6"/>
<name>A0A1M5K8A6_9ACTN</name>